<keyword evidence="2" id="KW-1185">Reference proteome</keyword>
<dbReference type="EMBL" id="NAJL01000065">
    <property type="protein sequence ID" value="TKA22840.1"/>
    <property type="molecule type" value="Genomic_DNA"/>
</dbReference>
<reference evidence="1 2" key="1">
    <citation type="submission" date="2017-03" db="EMBL/GenBank/DDBJ databases">
        <title>Genomes of endolithic fungi from Antarctica.</title>
        <authorList>
            <person name="Coleine C."/>
            <person name="Masonjones S."/>
            <person name="Stajich J.E."/>
        </authorList>
    </citation>
    <scope>NUCLEOTIDE SEQUENCE [LARGE SCALE GENOMIC DNA]</scope>
    <source>
        <strain evidence="1 2">CCFEE 6315</strain>
    </source>
</reference>
<protein>
    <recommendedName>
        <fullName evidence="3">F-box domain-containing protein</fullName>
    </recommendedName>
</protein>
<dbReference type="AlphaFoldDB" id="A0A4U0TLN6"/>
<accession>A0A4U0TLN6</accession>
<proteinExistence type="predicted"/>
<gene>
    <name evidence="1" type="ORF">B0A50_07740</name>
</gene>
<dbReference type="Proteomes" id="UP000308549">
    <property type="component" value="Unassembled WGS sequence"/>
</dbReference>
<sequence>MLRKLQVATHRLLAKRTDNLSADQDSIPATASLLGLPPEISNQIYEYLAQQTTLVLPPCKLRKQPPPPNLLLVCRQTHQAFKPLLLANASIIAQIGGYNFDFLVKVLESFSTKDREALALNKGLRVQLLLAHVPSREERLSLRKWCDRRDALRSSSHTRGNPLFRYQSHCLSRVRPPRPISRYMDRGHMEVDLILAHIRSLKAMQALADEAEGGVSMLELERIVEDLQVCVDGYERLHRLESREAGSG</sequence>
<evidence type="ECO:0008006" key="3">
    <source>
        <dbReference type="Google" id="ProtNLM"/>
    </source>
</evidence>
<evidence type="ECO:0000313" key="1">
    <source>
        <dbReference type="EMBL" id="TKA22840.1"/>
    </source>
</evidence>
<comment type="caution">
    <text evidence="1">The sequence shown here is derived from an EMBL/GenBank/DDBJ whole genome shotgun (WGS) entry which is preliminary data.</text>
</comment>
<organism evidence="1 2">
    <name type="scientific">Salinomyces thailandicus</name>
    <dbReference type="NCBI Taxonomy" id="706561"/>
    <lineage>
        <taxon>Eukaryota</taxon>
        <taxon>Fungi</taxon>
        <taxon>Dikarya</taxon>
        <taxon>Ascomycota</taxon>
        <taxon>Pezizomycotina</taxon>
        <taxon>Dothideomycetes</taxon>
        <taxon>Dothideomycetidae</taxon>
        <taxon>Mycosphaerellales</taxon>
        <taxon>Teratosphaeriaceae</taxon>
        <taxon>Salinomyces</taxon>
    </lineage>
</organism>
<dbReference type="OrthoDB" id="3855525at2759"/>
<name>A0A4U0TLN6_9PEZI</name>
<evidence type="ECO:0000313" key="2">
    <source>
        <dbReference type="Proteomes" id="UP000308549"/>
    </source>
</evidence>